<dbReference type="PANTHER" id="PTHR42850:SF2">
    <property type="entry name" value="BLL5683 PROTEIN"/>
    <property type="match status" value="1"/>
</dbReference>
<dbReference type="Pfam" id="PF12850">
    <property type="entry name" value="Metallophos_2"/>
    <property type="match status" value="1"/>
</dbReference>
<dbReference type="GO" id="GO:0016791">
    <property type="term" value="F:phosphatase activity"/>
    <property type="evidence" value="ECO:0007669"/>
    <property type="project" value="TreeGrafter"/>
</dbReference>
<comment type="similarity">
    <text evidence="1">Belongs to the metallophosphoesterase superfamily. YfcE family.</text>
</comment>
<evidence type="ECO:0000259" key="2">
    <source>
        <dbReference type="Pfam" id="PF12850"/>
    </source>
</evidence>
<dbReference type="GO" id="GO:0005737">
    <property type="term" value="C:cytoplasm"/>
    <property type="evidence" value="ECO:0007669"/>
    <property type="project" value="TreeGrafter"/>
</dbReference>
<feature type="domain" description="Calcineurin-like phosphoesterase" evidence="2">
    <location>
        <begin position="4"/>
        <end position="204"/>
    </location>
</feature>
<dbReference type="SUPFAM" id="SSF56300">
    <property type="entry name" value="Metallo-dependent phosphatases"/>
    <property type="match status" value="1"/>
</dbReference>
<dbReference type="PIRSF" id="PIRSF000883">
    <property type="entry name" value="Pesterase_MJ0912"/>
    <property type="match status" value="1"/>
</dbReference>
<evidence type="ECO:0000256" key="1">
    <source>
        <dbReference type="ARBA" id="ARBA00008950"/>
    </source>
</evidence>
<dbReference type="InterPro" id="IPR011152">
    <property type="entry name" value="Pesterase_MJ0912"/>
</dbReference>
<dbReference type="AlphaFoldDB" id="A0AA43XK38"/>
<proteinExistence type="inferred from homology"/>
<sequence length="244" mass="28063">MIYKIAVMSDVHANLPALTRVLEDIKKEKCDRVYHIGDAIGIGAFPKETLDVMLKENIIMIMGNHEYYYLTKGFQFPKGTTKGEVDHHKWVRKELGIKYQEAVSKFPVLENDKLVGLNLGFIHYVVDPEGKEPLSFKDVKEDLTETNIDAFFQLEGYDIIFFGHQHHPLLECRGKETGTRYVNPSALGCQRGSFANYSILEINETGFNIRHKEVTYEKDKAVKALDLRKVPAKEYIKKIFYGRT</sequence>
<dbReference type="Proteomes" id="UP000449710">
    <property type="component" value="Unassembled WGS sequence"/>
</dbReference>
<protein>
    <submittedName>
        <fullName evidence="3">Metallophosphoesterase family protein</fullName>
    </submittedName>
</protein>
<dbReference type="InterPro" id="IPR024654">
    <property type="entry name" value="Calcineurin-like_PHP_lpxH"/>
</dbReference>
<gene>
    <name evidence="3" type="ORF">ISALK_06695</name>
</gene>
<organism evidence="3 4">
    <name type="scientific">Isachenkonia alkalipeptolytica</name>
    <dbReference type="NCBI Taxonomy" id="2565777"/>
    <lineage>
        <taxon>Bacteria</taxon>
        <taxon>Bacillati</taxon>
        <taxon>Bacillota</taxon>
        <taxon>Clostridia</taxon>
        <taxon>Eubacteriales</taxon>
        <taxon>Clostridiaceae</taxon>
        <taxon>Isachenkonia</taxon>
    </lineage>
</organism>
<keyword evidence="4" id="KW-1185">Reference proteome</keyword>
<dbReference type="PANTHER" id="PTHR42850">
    <property type="entry name" value="METALLOPHOSPHOESTERASE"/>
    <property type="match status" value="1"/>
</dbReference>
<evidence type="ECO:0000313" key="3">
    <source>
        <dbReference type="EMBL" id="NBG88187.1"/>
    </source>
</evidence>
<dbReference type="RefSeq" id="WP_160720465.1">
    <property type="nucleotide sequence ID" value="NZ_SUMG01000006.1"/>
</dbReference>
<dbReference type="InterPro" id="IPR050126">
    <property type="entry name" value="Ap4A_hydrolase"/>
</dbReference>
<dbReference type="InterPro" id="IPR029052">
    <property type="entry name" value="Metallo-depent_PP-like"/>
</dbReference>
<comment type="caution">
    <text evidence="3">The sequence shown here is derived from an EMBL/GenBank/DDBJ whole genome shotgun (WGS) entry which is preliminary data.</text>
</comment>
<evidence type="ECO:0000313" key="4">
    <source>
        <dbReference type="Proteomes" id="UP000449710"/>
    </source>
</evidence>
<dbReference type="EMBL" id="SUMG01000006">
    <property type="protein sequence ID" value="NBG88187.1"/>
    <property type="molecule type" value="Genomic_DNA"/>
</dbReference>
<dbReference type="Gene3D" id="3.60.21.10">
    <property type="match status" value="1"/>
</dbReference>
<reference evidence="3 4" key="1">
    <citation type="submission" date="2019-04" db="EMBL/GenBank/DDBJ databases">
        <title>Isachenkonia alkalipeptolytica gen. nov. sp. nov. a new anaerobic, alkiliphilic organothrophic bacterium capable to reduce synthesized ferrihydrite isolated from a soda lake.</title>
        <authorList>
            <person name="Toshchakov S.V."/>
            <person name="Zavarzina D.G."/>
            <person name="Zhilina T.N."/>
            <person name="Kostrikina N.A."/>
            <person name="Kublanov I.V."/>
        </authorList>
    </citation>
    <scope>NUCLEOTIDE SEQUENCE [LARGE SCALE GENOMIC DNA]</scope>
    <source>
        <strain evidence="3 4">Z-1701</strain>
    </source>
</reference>
<name>A0AA43XK38_9CLOT</name>
<accession>A0AA43XK38</accession>